<proteinExistence type="predicted"/>
<dbReference type="EMBL" id="CP103300">
    <property type="protein sequence ID" value="UYM16520.1"/>
    <property type="molecule type" value="Genomic_DNA"/>
</dbReference>
<protein>
    <recommendedName>
        <fullName evidence="1">GT44 domain-containing protein</fullName>
    </recommendedName>
</protein>
<evidence type="ECO:0000313" key="3">
    <source>
        <dbReference type="Proteomes" id="UP001163255"/>
    </source>
</evidence>
<sequence length="481" mass="54508">MNDASIPLPLKRNRTKVDNYQEPPDLEYVSANPVKRSKKDAPFAVPRVVHTIWLNKLSGGYIPRDRFANMLSFSKQFAAEGWKVNVWVNKPVIWHRACTGFGLDKSSPYRGLALETHTDHSPELNHKKRSVRQIKVCEDRWLFSQMDSVNESFYCQRSDHYDGLPRLTDLRKSLAPDVDEKNGESASGIYEAQPFRKSLLDYYRLQLVGRCNYASASDYLRVAALKEGGLYIDSDTKAAGIFDPGSRFQALYAPAGIIIPFGWRTCYGNDLLAAPPQSSPLEYLQLDQFYQATRMEQLPYVVWAKETDGTALWSKRSVKVTTSGLKITPCEKSFCVRGLGNKEFISLSDTARWKGYFYTVVKGAHPAIQQGICREYWEDQIDESVGNLRFLLTLHGSGPWTLIRMDKSLELHGSPQYLFENRSPDNPLKLIDPDKALSVTEWGGLTRMNTISWDEPGSAVNRSYDDGELGEVTLFSINRNA</sequence>
<dbReference type="Pfam" id="PF12919">
    <property type="entry name" value="TcdA_TcdB"/>
    <property type="match status" value="1"/>
</dbReference>
<dbReference type="SUPFAM" id="SSF53448">
    <property type="entry name" value="Nucleotide-diphospho-sugar transferases"/>
    <property type="match status" value="1"/>
</dbReference>
<evidence type="ECO:0000313" key="2">
    <source>
        <dbReference type="EMBL" id="UYM16520.1"/>
    </source>
</evidence>
<dbReference type="InterPro" id="IPR029044">
    <property type="entry name" value="Nucleotide-diphossugar_trans"/>
</dbReference>
<dbReference type="Gene3D" id="3.90.550.20">
    <property type="match status" value="1"/>
</dbReference>
<accession>A0ABY6GUT0</accession>
<organism evidence="2 3">
    <name type="scientific">Endozoicomonas euniceicola</name>
    <dbReference type="NCBI Taxonomy" id="1234143"/>
    <lineage>
        <taxon>Bacteria</taxon>
        <taxon>Pseudomonadati</taxon>
        <taxon>Pseudomonadota</taxon>
        <taxon>Gammaproteobacteria</taxon>
        <taxon>Oceanospirillales</taxon>
        <taxon>Endozoicomonadaceae</taxon>
        <taxon>Endozoicomonas</taxon>
    </lineage>
</organism>
<dbReference type="Proteomes" id="UP001163255">
    <property type="component" value="Chromosome"/>
</dbReference>
<gene>
    <name evidence="2" type="ORF">NX720_00875</name>
</gene>
<dbReference type="RefSeq" id="WP_262598814.1">
    <property type="nucleotide sequence ID" value="NZ_CP103300.1"/>
</dbReference>
<keyword evidence="3" id="KW-1185">Reference proteome</keyword>
<evidence type="ECO:0000259" key="1">
    <source>
        <dbReference type="Pfam" id="PF12919"/>
    </source>
</evidence>
<dbReference type="InterPro" id="IPR024770">
    <property type="entry name" value="TcdA/TcdB_cat"/>
</dbReference>
<reference evidence="2" key="1">
    <citation type="submission" date="2022-10" db="EMBL/GenBank/DDBJ databases">
        <title>Completed Genome Sequence of two octocoral isolated bacterium, Endozoicomonas euniceicola EF212T and Endozoicomonas gorgoniicola PS125T.</title>
        <authorList>
            <person name="Chiou Y.-J."/>
            <person name="Chen Y.-H."/>
        </authorList>
    </citation>
    <scope>NUCLEOTIDE SEQUENCE</scope>
    <source>
        <strain evidence="2">EF212</strain>
    </source>
</reference>
<name>A0ABY6GUT0_9GAMM</name>
<feature type="domain" description="GT44" evidence="1">
    <location>
        <begin position="179"/>
        <end position="235"/>
    </location>
</feature>